<proteinExistence type="predicted"/>
<dbReference type="Proteomes" id="UP000191931">
    <property type="component" value="Unassembled WGS sequence"/>
</dbReference>
<protein>
    <recommendedName>
        <fullName evidence="4">CARDB domain-containing protein</fullName>
    </recommendedName>
</protein>
<organism evidence="2 3">
    <name type="scientific">Desulfamplus magnetovallimortis</name>
    <dbReference type="NCBI Taxonomy" id="1246637"/>
    <lineage>
        <taxon>Bacteria</taxon>
        <taxon>Pseudomonadati</taxon>
        <taxon>Thermodesulfobacteriota</taxon>
        <taxon>Desulfobacteria</taxon>
        <taxon>Desulfobacterales</taxon>
        <taxon>Desulfobacteraceae</taxon>
        <taxon>Desulfamplus</taxon>
    </lineage>
</organism>
<accession>A0A1W1HLA1</accession>
<dbReference type="AlphaFoldDB" id="A0A1W1HLA1"/>
<name>A0A1W1HLA1_9BACT</name>
<gene>
    <name evidence="2" type="ORF">MTBBW1_90030</name>
</gene>
<evidence type="ECO:0008006" key="4">
    <source>
        <dbReference type="Google" id="ProtNLM"/>
    </source>
</evidence>
<sequence>MKHLSKATFIFITIFLLTFSAVQVTPAKDAGITELLISELTDLADENGNPDVTDFPDDNDYTDQSPFSNIVISDIFCDNGKLSIVVTNQGEEAVDKELRGGLDIWIDGILSWTYSWSTWECQEFRMPNGNCVIQPQILEDGEHIIQACLVAYDDAGNREDFFCAENTIMCEESSYVEPNPNDPDHPFEGNCVTAEDFFSTEDYNLPKVILGDITLTAATLPDGSLSELAITDCSGNDHLDISVPWSESNALKPSTIQFSEFMCPNGYPQVIEVTLKHGYYATLNAYNASGSMVDSETAASGSMAQTLTLSSADGIRRIDIDGAEICILEICWECEGGDVNDPVDPQCPEELLAEAFQKGYEAGLAAASSDTHENGENEDNRETCADFNMFSGVLHIPCVSLDGFEEGSYWVELQLSDPDTMSFIFMNAGLNR</sequence>
<evidence type="ECO:0000313" key="2">
    <source>
        <dbReference type="EMBL" id="SLM33128.1"/>
    </source>
</evidence>
<keyword evidence="1" id="KW-0732">Signal</keyword>
<keyword evidence="3" id="KW-1185">Reference proteome</keyword>
<reference evidence="2 3" key="1">
    <citation type="submission" date="2017-03" db="EMBL/GenBank/DDBJ databases">
        <authorList>
            <person name="Afonso C.L."/>
            <person name="Miller P.J."/>
            <person name="Scott M.A."/>
            <person name="Spackman E."/>
            <person name="Goraichik I."/>
            <person name="Dimitrov K.M."/>
            <person name="Suarez D.L."/>
            <person name="Swayne D.E."/>
        </authorList>
    </citation>
    <scope>NUCLEOTIDE SEQUENCE [LARGE SCALE GENOMIC DNA]</scope>
    <source>
        <strain evidence="2">PRJEB14757</strain>
    </source>
</reference>
<evidence type="ECO:0000256" key="1">
    <source>
        <dbReference type="SAM" id="SignalP"/>
    </source>
</evidence>
<evidence type="ECO:0000313" key="3">
    <source>
        <dbReference type="Proteomes" id="UP000191931"/>
    </source>
</evidence>
<feature type="signal peptide" evidence="1">
    <location>
        <begin position="1"/>
        <end position="23"/>
    </location>
</feature>
<feature type="chain" id="PRO_5012144903" description="CARDB domain-containing protein" evidence="1">
    <location>
        <begin position="24"/>
        <end position="432"/>
    </location>
</feature>
<dbReference type="RefSeq" id="WP_080798711.1">
    <property type="nucleotide sequence ID" value="NZ_LT828540.1"/>
</dbReference>
<dbReference type="EMBL" id="FWEV01000336">
    <property type="protein sequence ID" value="SLM33128.1"/>
    <property type="molecule type" value="Genomic_DNA"/>
</dbReference>